<keyword evidence="5" id="KW-1185">Reference proteome</keyword>
<dbReference type="Pfam" id="PF12799">
    <property type="entry name" value="LRR_4"/>
    <property type="match status" value="1"/>
</dbReference>
<keyword evidence="3" id="KW-0732">Signal</keyword>
<feature type="signal peptide" evidence="3">
    <location>
        <begin position="1"/>
        <end position="24"/>
    </location>
</feature>
<proteinExistence type="predicted"/>
<dbReference type="InterPro" id="IPR050836">
    <property type="entry name" value="SDS22/Internalin_LRR"/>
</dbReference>
<dbReference type="Gene3D" id="3.80.10.10">
    <property type="entry name" value="Ribonuclease Inhibitor"/>
    <property type="match status" value="1"/>
</dbReference>
<evidence type="ECO:0000313" key="5">
    <source>
        <dbReference type="Proteomes" id="UP001236652"/>
    </source>
</evidence>
<sequence>MLKKGSILYLVLLGIILTSCTNNEATKEAGHSQVSSIVKQELEEKLNKDFEDITKNDLKEIKSLELNASKEVAEPLDISGISELTNLENLSVNFPIKSEDKDLLSKLSNLKRLNIENVNIENTLDISNLVQLEHLDLINCSVNDLSFLQELTNLRSLLLDQNSINDLSPIRDLTELSALYLRSNNITSIEPLSNLTNLKYLNIESNHIENLRPLLDMNELESLYANNNPITDLSPLTDKSVRLLSIKGTKVSDTKTITTLKKLSSVDIRDTNITKIEKLKVLPELRLVILNKEKISDWEALTEGNEEIQVVEMANSL</sequence>
<name>A0ABY8V1Y8_9BACI</name>
<evidence type="ECO:0000256" key="3">
    <source>
        <dbReference type="SAM" id="SignalP"/>
    </source>
</evidence>
<reference evidence="4 5" key="1">
    <citation type="submission" date="2023-05" db="EMBL/GenBank/DDBJ databases">
        <title>Comparative genomics reveals the evidence of polycyclic aromatic hydrocarbons degradation in moderately halophilic genus Pontibacillus.</title>
        <authorList>
            <person name="Yang H."/>
            <person name="Qian Z."/>
        </authorList>
    </citation>
    <scope>NUCLEOTIDE SEQUENCE [LARGE SCALE GENOMIC DNA]</scope>
    <source>
        <strain evidence="5">HN14</strain>
    </source>
</reference>
<dbReference type="PANTHER" id="PTHR46652:SF3">
    <property type="entry name" value="LEUCINE-RICH REPEAT-CONTAINING PROTEIN 9"/>
    <property type="match status" value="1"/>
</dbReference>
<feature type="chain" id="PRO_5045976654" evidence="3">
    <location>
        <begin position="25"/>
        <end position="317"/>
    </location>
</feature>
<dbReference type="SUPFAM" id="SSF52058">
    <property type="entry name" value="L domain-like"/>
    <property type="match status" value="1"/>
</dbReference>
<dbReference type="Proteomes" id="UP001236652">
    <property type="component" value="Chromosome"/>
</dbReference>
<dbReference type="SMART" id="SM00365">
    <property type="entry name" value="LRR_SD22"/>
    <property type="match status" value="6"/>
</dbReference>
<keyword evidence="1" id="KW-0433">Leucine-rich repeat</keyword>
<dbReference type="RefSeq" id="WP_231418117.1">
    <property type="nucleotide sequence ID" value="NZ_CP126446.1"/>
</dbReference>
<organism evidence="4 5">
    <name type="scientific">Pontibacillus chungwhensis</name>
    <dbReference type="NCBI Taxonomy" id="265426"/>
    <lineage>
        <taxon>Bacteria</taxon>
        <taxon>Bacillati</taxon>
        <taxon>Bacillota</taxon>
        <taxon>Bacilli</taxon>
        <taxon>Bacillales</taxon>
        <taxon>Bacillaceae</taxon>
        <taxon>Pontibacillus</taxon>
    </lineage>
</organism>
<accession>A0ABY8V1Y8</accession>
<evidence type="ECO:0000313" key="4">
    <source>
        <dbReference type="EMBL" id="WIF99267.1"/>
    </source>
</evidence>
<keyword evidence="2" id="KW-0677">Repeat</keyword>
<evidence type="ECO:0000256" key="2">
    <source>
        <dbReference type="ARBA" id="ARBA00022737"/>
    </source>
</evidence>
<dbReference type="PANTHER" id="PTHR46652">
    <property type="entry name" value="LEUCINE-RICH REPEAT AND IQ DOMAIN-CONTAINING PROTEIN 1-RELATED"/>
    <property type="match status" value="1"/>
</dbReference>
<dbReference type="InterPro" id="IPR001611">
    <property type="entry name" value="Leu-rich_rpt"/>
</dbReference>
<gene>
    <name evidence="4" type="ORF">QNI29_06300</name>
</gene>
<dbReference type="PROSITE" id="PS51257">
    <property type="entry name" value="PROKAR_LIPOPROTEIN"/>
    <property type="match status" value="1"/>
</dbReference>
<dbReference type="EMBL" id="CP126446">
    <property type="protein sequence ID" value="WIF99267.1"/>
    <property type="molecule type" value="Genomic_DNA"/>
</dbReference>
<dbReference type="InterPro" id="IPR025875">
    <property type="entry name" value="Leu-rich_rpt_4"/>
</dbReference>
<evidence type="ECO:0000256" key="1">
    <source>
        <dbReference type="ARBA" id="ARBA00022614"/>
    </source>
</evidence>
<dbReference type="PROSITE" id="PS51450">
    <property type="entry name" value="LRR"/>
    <property type="match status" value="4"/>
</dbReference>
<dbReference type="InterPro" id="IPR032675">
    <property type="entry name" value="LRR_dom_sf"/>
</dbReference>
<protein>
    <submittedName>
        <fullName evidence="4">Leucine-rich repeat domain-containing protein</fullName>
    </submittedName>
</protein>